<dbReference type="Proteomes" id="UP000221538">
    <property type="component" value="Unassembled WGS sequence"/>
</dbReference>
<comment type="caution">
    <text evidence="1">The sequence shown here is derived from an EMBL/GenBank/DDBJ whole genome shotgun (WGS) entry which is preliminary data.</text>
</comment>
<proteinExistence type="predicted"/>
<reference evidence="1 2" key="2">
    <citation type="journal article" date="2013" name="Environ. Sci. Technol.">
        <title>The 4-tert-butylphenol-utilizing bacterium Sphingobium fuliginis OMI can degrade bisphenols via phenolic ring hydroxylation and meta-cleavage pathway.</title>
        <authorList>
            <person name="Ogata Y."/>
            <person name="Goda S."/>
            <person name="Toyama T."/>
            <person name="Sei K."/>
            <person name="Ike M."/>
        </authorList>
    </citation>
    <scope>NUCLEOTIDE SEQUENCE [LARGE SCALE GENOMIC DNA]</scope>
    <source>
        <strain evidence="1 2">OMI</strain>
    </source>
</reference>
<dbReference type="EMBL" id="BEWI01000032">
    <property type="protein sequence ID" value="GAY24169.1"/>
    <property type="molecule type" value="Genomic_DNA"/>
</dbReference>
<reference evidence="1 2" key="1">
    <citation type="journal article" date="2013" name="Biodegradation">
        <title>Occurrence of 4-tert-butylphenol (4-t-BP) biodegradation in an aquatic sample caused by the presence of Spirodela polyrrhiza and isolation of a 4-t-BP-utilizing bacterium.</title>
        <authorList>
            <person name="Ogata Y."/>
            <person name="Toyama T."/>
            <person name="Yu N."/>
            <person name="Wang X."/>
            <person name="Sei K."/>
            <person name="Ike M."/>
        </authorList>
    </citation>
    <scope>NUCLEOTIDE SEQUENCE [LARGE SCALE GENOMIC DNA]</scope>
    <source>
        <strain evidence="1 2">OMI</strain>
    </source>
</reference>
<sequence>MPQDKEALTPAGYVHRIGRDGEGLMGRRSTFPTLLTKAMSYMI</sequence>
<evidence type="ECO:0000313" key="2">
    <source>
        <dbReference type="Proteomes" id="UP000221538"/>
    </source>
</evidence>
<organism evidence="1 2">
    <name type="scientific">Sphingobium fuliginis (strain ATCC 27551)</name>
    <dbReference type="NCBI Taxonomy" id="336203"/>
    <lineage>
        <taxon>Bacteria</taxon>
        <taxon>Pseudomonadati</taxon>
        <taxon>Pseudomonadota</taxon>
        <taxon>Alphaproteobacteria</taxon>
        <taxon>Sphingomonadales</taxon>
        <taxon>Sphingomonadaceae</taxon>
        <taxon>Sphingobium</taxon>
    </lineage>
</organism>
<gene>
    <name evidence="1" type="ORF">SFOMI_4749</name>
</gene>
<dbReference type="AlphaFoldDB" id="A0A292ZMQ9"/>
<accession>A0A292ZMQ9</accession>
<protein>
    <submittedName>
        <fullName evidence="1">Uncharacterized protein</fullName>
    </submittedName>
</protein>
<evidence type="ECO:0000313" key="1">
    <source>
        <dbReference type="EMBL" id="GAY24169.1"/>
    </source>
</evidence>
<name>A0A292ZMQ9_SPHSA</name>